<gene>
    <name evidence="2" type="ORF">GTHE00462_LOCUS11388</name>
</gene>
<organism evidence="2">
    <name type="scientific">Guillardia theta</name>
    <name type="common">Cryptophyte</name>
    <name type="synonym">Cryptomonas phi</name>
    <dbReference type="NCBI Taxonomy" id="55529"/>
    <lineage>
        <taxon>Eukaryota</taxon>
        <taxon>Cryptophyceae</taxon>
        <taxon>Pyrenomonadales</taxon>
        <taxon>Geminigeraceae</taxon>
        <taxon>Guillardia</taxon>
    </lineage>
</organism>
<dbReference type="AlphaFoldDB" id="A0A7S4KDM8"/>
<dbReference type="EMBL" id="HBKN01014645">
    <property type="protein sequence ID" value="CAE2291696.1"/>
    <property type="molecule type" value="Transcribed_RNA"/>
</dbReference>
<proteinExistence type="predicted"/>
<feature type="region of interest" description="Disordered" evidence="1">
    <location>
        <begin position="37"/>
        <end position="75"/>
    </location>
</feature>
<reference evidence="2" key="1">
    <citation type="submission" date="2021-01" db="EMBL/GenBank/DDBJ databases">
        <authorList>
            <person name="Corre E."/>
            <person name="Pelletier E."/>
            <person name="Niang G."/>
            <person name="Scheremetjew M."/>
            <person name="Finn R."/>
            <person name="Kale V."/>
            <person name="Holt S."/>
            <person name="Cochrane G."/>
            <person name="Meng A."/>
            <person name="Brown T."/>
            <person name="Cohen L."/>
        </authorList>
    </citation>
    <scope>NUCLEOTIDE SEQUENCE</scope>
    <source>
        <strain evidence="2">CCMP 2712</strain>
    </source>
</reference>
<sequence>MMADRTMVDITCEAATEVKSEDICRLLRSNFTEEIFERLKSPGNRSPQDTDEDEDMPFNKDGSKRSVKPASSKRQQLTAEEACEIYMLRPTLNKDGSMRRGSMLHCKSVAPKYGVTPKTIRDVWSGRSWAEATKHLWTPEEVKRRRALPFDPFLEKDDDSLQTFFRSPIQEPLLKEKSSNIWQDFSSSITGRSREASPVAAVIEPASMQSLSGVSSPILQPMVQQQLIHQLQHSAERASPPPSLPTVLPGVDRTVVQSLLNVLQMQSLQKSSVQLKSPLFNFVSGSAPCTLPGIQASVALTPGCFSMAYNVQPCSPTSSVSIKY</sequence>
<name>A0A7S4KDM8_GUITH</name>
<evidence type="ECO:0000313" key="2">
    <source>
        <dbReference type="EMBL" id="CAE2291696.1"/>
    </source>
</evidence>
<accession>A0A7S4KDM8</accession>
<evidence type="ECO:0000256" key="1">
    <source>
        <dbReference type="SAM" id="MobiDB-lite"/>
    </source>
</evidence>
<protein>
    <submittedName>
        <fullName evidence="2">Uncharacterized protein</fullName>
    </submittedName>
</protein>